<protein>
    <submittedName>
        <fullName evidence="1">Uncharacterized protein</fullName>
    </submittedName>
</protein>
<dbReference type="AlphaFoldDB" id="A0A2N9EFH1"/>
<evidence type="ECO:0000313" key="1">
    <source>
        <dbReference type="EMBL" id="SPC73420.1"/>
    </source>
</evidence>
<gene>
    <name evidence="1" type="ORF">FSB_LOCUS1302</name>
</gene>
<organism evidence="1">
    <name type="scientific">Fagus sylvatica</name>
    <name type="common">Beechnut</name>
    <dbReference type="NCBI Taxonomy" id="28930"/>
    <lineage>
        <taxon>Eukaryota</taxon>
        <taxon>Viridiplantae</taxon>
        <taxon>Streptophyta</taxon>
        <taxon>Embryophyta</taxon>
        <taxon>Tracheophyta</taxon>
        <taxon>Spermatophyta</taxon>
        <taxon>Magnoliopsida</taxon>
        <taxon>eudicotyledons</taxon>
        <taxon>Gunneridae</taxon>
        <taxon>Pentapetalae</taxon>
        <taxon>rosids</taxon>
        <taxon>fabids</taxon>
        <taxon>Fagales</taxon>
        <taxon>Fagaceae</taxon>
        <taxon>Fagus</taxon>
    </lineage>
</organism>
<accession>A0A2N9EFH1</accession>
<proteinExistence type="predicted"/>
<reference evidence="1" key="1">
    <citation type="submission" date="2018-02" db="EMBL/GenBank/DDBJ databases">
        <authorList>
            <person name="Cohen D.B."/>
            <person name="Kent A.D."/>
        </authorList>
    </citation>
    <scope>NUCLEOTIDE SEQUENCE</scope>
</reference>
<sequence length="185" mass="19977">MEKSCSNTALFRSSNAKKIPKCYSSFSFLKSYSDFFLSLHFIFSSALSALSRNSTPLLSPETPLLSLLSALPKPLEFFVWFVGNTGSDLDLGVVVGNGLRSRSRRGAWWLTVGSRPGLADLGLGLPRSTWVLPISCGLADLGLGLPRSTWVLPISVWTCRSRPGCHSSRPGCTHLGLGVDLPFSA</sequence>
<name>A0A2N9EFH1_FAGSY</name>
<dbReference type="EMBL" id="OIVN01000057">
    <property type="protein sequence ID" value="SPC73420.1"/>
    <property type="molecule type" value="Genomic_DNA"/>
</dbReference>